<protein>
    <submittedName>
        <fullName evidence="4">OOP family OmpA-OmpF porin</fullName>
    </submittedName>
</protein>
<keyword evidence="5" id="KW-1185">Reference proteome</keyword>
<dbReference type="GO" id="GO:0005509">
    <property type="term" value="F:calcium ion binding"/>
    <property type="evidence" value="ECO:0007669"/>
    <property type="project" value="InterPro"/>
</dbReference>
<organism evidence="4 5">
    <name type="scientific">Psychrobacter immobilis</name>
    <dbReference type="NCBI Taxonomy" id="498"/>
    <lineage>
        <taxon>Bacteria</taxon>
        <taxon>Pseudomonadati</taxon>
        <taxon>Pseudomonadota</taxon>
        <taxon>Gammaproteobacteria</taxon>
        <taxon>Moraxellales</taxon>
        <taxon>Moraxellaceae</taxon>
        <taxon>Psychrobacter</taxon>
    </lineage>
</organism>
<feature type="domain" description="OmpA-like" evidence="3">
    <location>
        <begin position="74"/>
        <end position="201"/>
    </location>
</feature>
<feature type="signal peptide" evidence="2">
    <location>
        <begin position="1"/>
        <end position="22"/>
    </location>
</feature>
<dbReference type="PANTHER" id="PTHR30329">
    <property type="entry name" value="STATOR ELEMENT OF FLAGELLAR MOTOR COMPLEX"/>
    <property type="match status" value="1"/>
</dbReference>
<keyword evidence="1" id="KW-0472">Membrane</keyword>
<comment type="caution">
    <text evidence="4">The sequence shown here is derived from an EMBL/GenBank/DDBJ whole genome shotgun (WGS) entry which is preliminary data.</text>
</comment>
<dbReference type="InterPro" id="IPR028974">
    <property type="entry name" value="TSP_type-3_rpt"/>
</dbReference>
<dbReference type="InterPro" id="IPR050330">
    <property type="entry name" value="Bact_OuterMem_StrucFunc"/>
</dbReference>
<sequence>MNTLLRSTFVVLISVLTLSACQTPDLSNQKAQTINMPTVVVNLDSDGDGVPDDLDQCPNTTENVVVDERGCPEITSLIGMPPLMEYRAFFTKDSSELLPQYHDELDRVAEQMNNYDTATIKIESHVSKDEVSKASTSMLQSNSLAKNRALIVKNYLILNHRIEPSRLTTLDCGIKGSIAPSDTEEGRSMNRRVYSLVTDLKNHKANYHQNDLGSNRCIEF</sequence>
<dbReference type="Pfam" id="PF00691">
    <property type="entry name" value="OmpA"/>
    <property type="match status" value="1"/>
</dbReference>
<evidence type="ECO:0000313" key="4">
    <source>
        <dbReference type="EMBL" id="PWK06219.1"/>
    </source>
</evidence>
<dbReference type="Proteomes" id="UP000245655">
    <property type="component" value="Unassembled WGS sequence"/>
</dbReference>
<keyword evidence="2" id="KW-0732">Signal</keyword>
<reference evidence="4 5" key="1">
    <citation type="submission" date="2018-05" db="EMBL/GenBank/DDBJ databases">
        <title>Genomic Encyclopedia of Type Strains, Phase IV (KMG-IV): sequencing the most valuable type-strain genomes for metagenomic binning, comparative biology and taxonomic classification.</title>
        <authorList>
            <person name="Goeker M."/>
        </authorList>
    </citation>
    <scope>NUCLEOTIDE SEQUENCE [LARGE SCALE GENOMIC DNA]</scope>
    <source>
        <strain evidence="4 5">DSM 7229</strain>
    </source>
</reference>
<evidence type="ECO:0000259" key="3">
    <source>
        <dbReference type="PROSITE" id="PS51123"/>
    </source>
</evidence>
<dbReference type="GO" id="GO:0016020">
    <property type="term" value="C:membrane"/>
    <property type="evidence" value="ECO:0007669"/>
    <property type="project" value="UniProtKB-UniRule"/>
</dbReference>
<gene>
    <name evidence="4" type="ORF">C8D84_11838</name>
</gene>
<accession>A0A2V1ZEM0</accession>
<dbReference type="PANTHER" id="PTHR30329:SF21">
    <property type="entry name" value="LIPOPROTEIN YIAD-RELATED"/>
    <property type="match status" value="1"/>
</dbReference>
<dbReference type="PROSITE" id="PS51123">
    <property type="entry name" value="OMPA_2"/>
    <property type="match status" value="1"/>
</dbReference>
<dbReference type="InterPro" id="IPR036737">
    <property type="entry name" value="OmpA-like_sf"/>
</dbReference>
<proteinExistence type="predicted"/>
<feature type="chain" id="PRO_5015922483" evidence="2">
    <location>
        <begin position="23"/>
        <end position="220"/>
    </location>
</feature>
<dbReference type="SUPFAM" id="SSF103088">
    <property type="entry name" value="OmpA-like"/>
    <property type="match status" value="1"/>
</dbReference>
<dbReference type="CDD" id="cd07185">
    <property type="entry name" value="OmpA_C-like"/>
    <property type="match status" value="1"/>
</dbReference>
<evidence type="ECO:0000313" key="5">
    <source>
        <dbReference type="Proteomes" id="UP000245655"/>
    </source>
</evidence>
<dbReference type="InterPro" id="IPR006665">
    <property type="entry name" value="OmpA-like"/>
</dbReference>
<dbReference type="Gene3D" id="3.30.1330.60">
    <property type="entry name" value="OmpA-like domain"/>
    <property type="match status" value="1"/>
</dbReference>
<evidence type="ECO:0000256" key="1">
    <source>
        <dbReference type="PROSITE-ProRule" id="PRU00473"/>
    </source>
</evidence>
<evidence type="ECO:0000256" key="2">
    <source>
        <dbReference type="SAM" id="SignalP"/>
    </source>
</evidence>
<name>A0A2V1ZEM0_PSYIM</name>
<dbReference type="AlphaFoldDB" id="A0A2V1ZEM0"/>
<dbReference type="GeneID" id="60256238"/>
<dbReference type="EMBL" id="QGGM01000018">
    <property type="protein sequence ID" value="PWK06219.1"/>
    <property type="molecule type" value="Genomic_DNA"/>
</dbReference>
<dbReference type="PROSITE" id="PS51257">
    <property type="entry name" value="PROKAR_LIPOPROTEIN"/>
    <property type="match status" value="1"/>
</dbReference>
<dbReference type="RefSeq" id="WP_109592547.1">
    <property type="nucleotide sequence ID" value="NZ_CAJGZY010000004.1"/>
</dbReference>
<dbReference type="SUPFAM" id="SSF103647">
    <property type="entry name" value="TSP type-3 repeat"/>
    <property type="match status" value="1"/>
</dbReference>